<sequence>MAHSIVRTLFVAGAAVGLMASAGACSCSIGTSSSHSVSKSKVISQITAKMTDAAGNKPDSVTCPGDLPAKVGAQLNCEMKVKDSTYNVNVTVTSVNGNDVKFDMVETVDKNQVANIISDKLTQQVGQRPDSVTCPDNLKGVEGATLRCQLTDGRKKYGISVTVTSVDAGDVNFDFKVDDHPE</sequence>
<dbReference type="EMBL" id="LQPQ01000032">
    <property type="protein sequence ID" value="ORW84998.1"/>
    <property type="molecule type" value="Genomic_DNA"/>
</dbReference>
<dbReference type="STRING" id="486698.AWC22_12310"/>
<reference evidence="3 4" key="1">
    <citation type="submission" date="2016-01" db="EMBL/GenBank/DDBJ databases">
        <title>The new phylogeny of the genus Mycobacterium.</title>
        <authorList>
            <person name="Tarcisio F."/>
            <person name="Conor M."/>
            <person name="Antonella G."/>
            <person name="Elisabetta G."/>
            <person name="Giulia F.S."/>
            <person name="Sara T."/>
            <person name="Anna F."/>
            <person name="Clotilde B."/>
            <person name="Roberto B."/>
            <person name="Veronica D.S."/>
            <person name="Fabio R."/>
            <person name="Monica P."/>
            <person name="Olivier J."/>
            <person name="Enrico T."/>
            <person name="Nicola S."/>
        </authorList>
    </citation>
    <scope>NUCLEOTIDE SEQUENCE [LARGE SCALE GENOMIC DNA]</scope>
    <source>
        <strain evidence="3 4">DSM 45176</strain>
    </source>
</reference>
<feature type="signal peptide" evidence="1">
    <location>
        <begin position="1"/>
        <end position="24"/>
    </location>
</feature>
<feature type="domain" description="DUF4333" evidence="2">
    <location>
        <begin position="106"/>
        <end position="167"/>
    </location>
</feature>
<dbReference type="AlphaFoldDB" id="A0A1X2DA59"/>
<keyword evidence="1" id="KW-0732">Signal</keyword>
<evidence type="ECO:0000313" key="3">
    <source>
        <dbReference type="EMBL" id="ORW84998.1"/>
    </source>
</evidence>
<evidence type="ECO:0000259" key="2">
    <source>
        <dbReference type="Pfam" id="PF14230"/>
    </source>
</evidence>
<gene>
    <name evidence="3" type="ORF">AWC22_12310</name>
</gene>
<dbReference type="OrthoDB" id="3568721at2"/>
<dbReference type="GeneID" id="93493742"/>
<feature type="domain" description="DUF4333" evidence="2">
    <location>
        <begin position="22"/>
        <end position="97"/>
    </location>
</feature>
<keyword evidence="4" id="KW-1185">Reference proteome</keyword>
<feature type="chain" id="PRO_5012485073" description="DUF4333 domain-containing protein" evidence="1">
    <location>
        <begin position="25"/>
        <end position="182"/>
    </location>
</feature>
<proteinExistence type="predicted"/>
<dbReference type="InterPro" id="IPR025637">
    <property type="entry name" value="DUF4333"/>
</dbReference>
<dbReference type="Pfam" id="PF14230">
    <property type="entry name" value="DUF4333"/>
    <property type="match status" value="2"/>
</dbReference>
<comment type="caution">
    <text evidence="3">The sequence shown here is derived from an EMBL/GenBank/DDBJ whole genome shotgun (WGS) entry which is preliminary data.</text>
</comment>
<accession>A0A1X2DA59</accession>
<protein>
    <recommendedName>
        <fullName evidence="2">DUF4333 domain-containing protein</fullName>
    </recommendedName>
</protein>
<evidence type="ECO:0000313" key="4">
    <source>
        <dbReference type="Proteomes" id="UP000193087"/>
    </source>
</evidence>
<organism evidence="3 4">
    <name type="scientific">Mycobacterium riyadhense</name>
    <dbReference type="NCBI Taxonomy" id="486698"/>
    <lineage>
        <taxon>Bacteria</taxon>
        <taxon>Bacillati</taxon>
        <taxon>Actinomycetota</taxon>
        <taxon>Actinomycetes</taxon>
        <taxon>Mycobacteriales</taxon>
        <taxon>Mycobacteriaceae</taxon>
        <taxon>Mycobacterium</taxon>
    </lineage>
</organism>
<dbReference type="PROSITE" id="PS51257">
    <property type="entry name" value="PROKAR_LIPOPROTEIN"/>
    <property type="match status" value="1"/>
</dbReference>
<evidence type="ECO:0000256" key="1">
    <source>
        <dbReference type="SAM" id="SignalP"/>
    </source>
</evidence>
<name>A0A1X2DA59_9MYCO</name>
<dbReference type="Proteomes" id="UP000193087">
    <property type="component" value="Unassembled WGS sequence"/>
</dbReference>
<dbReference type="RefSeq" id="WP_085249293.1">
    <property type="nucleotide sequence ID" value="NZ_CAJMWI010000001.1"/>
</dbReference>